<feature type="domain" description="AP-5 complex subunit zeta-1 ARM repeats" evidence="1">
    <location>
        <begin position="276"/>
        <end position="378"/>
    </location>
</feature>
<dbReference type="Proteomes" id="UP001054945">
    <property type="component" value="Unassembled WGS sequence"/>
</dbReference>
<feature type="domain" description="AP-5 complex subunit zeta-1 C-terminal TPR" evidence="3">
    <location>
        <begin position="390"/>
        <end position="730"/>
    </location>
</feature>
<dbReference type="PANTHER" id="PTHR46488:SF1">
    <property type="entry name" value="AP-5 COMPLEX SUBUNIT ZETA-1"/>
    <property type="match status" value="1"/>
</dbReference>
<proteinExistence type="predicted"/>
<evidence type="ECO:0000259" key="3">
    <source>
        <dbReference type="Pfam" id="PF25154"/>
    </source>
</evidence>
<dbReference type="Pfam" id="PF25153">
    <property type="entry name" value="TPR_AP5Z1"/>
    <property type="match status" value="1"/>
</dbReference>
<name>A0AAV4W1U5_CAEEX</name>
<keyword evidence="5" id="KW-1185">Reference proteome</keyword>
<gene>
    <name evidence="4" type="primary">AP5Z1</name>
    <name evidence="4" type="ORF">CEXT_7581</name>
</gene>
<dbReference type="Pfam" id="PF14764">
    <property type="entry name" value="SPG48"/>
    <property type="match status" value="1"/>
</dbReference>
<reference evidence="4 5" key="1">
    <citation type="submission" date="2021-06" db="EMBL/GenBank/DDBJ databases">
        <title>Caerostris extrusa draft genome.</title>
        <authorList>
            <person name="Kono N."/>
            <person name="Arakawa K."/>
        </authorList>
    </citation>
    <scope>NUCLEOTIDE SEQUENCE [LARGE SCALE GENOMIC DNA]</scope>
</reference>
<dbReference type="InterPro" id="IPR028222">
    <property type="entry name" value="AP5Z1"/>
</dbReference>
<feature type="domain" description="AP-5 complex subunit zeta-1 N-terminal TPR" evidence="2">
    <location>
        <begin position="42"/>
        <end position="229"/>
    </location>
</feature>
<evidence type="ECO:0000259" key="1">
    <source>
        <dbReference type="Pfam" id="PF14764"/>
    </source>
</evidence>
<dbReference type="PANTHER" id="PTHR46488">
    <property type="entry name" value="AP-5 COMPLEX SUBUNIT ZETA-1"/>
    <property type="match status" value="1"/>
</dbReference>
<dbReference type="InterPro" id="IPR055450">
    <property type="entry name" value="AP5Z1_ARM"/>
</dbReference>
<dbReference type="Pfam" id="PF25154">
    <property type="entry name" value="TPR_AP5Z1_C"/>
    <property type="match status" value="1"/>
</dbReference>
<protein>
    <submittedName>
        <fullName evidence="4">AP-5 complex subunit zeta-1</fullName>
    </submittedName>
</protein>
<dbReference type="GO" id="GO:0044599">
    <property type="term" value="C:AP-5 adaptor complex"/>
    <property type="evidence" value="ECO:0007669"/>
    <property type="project" value="InterPro"/>
</dbReference>
<dbReference type="EMBL" id="BPLR01015498">
    <property type="protein sequence ID" value="GIY76572.1"/>
    <property type="molecule type" value="Genomic_DNA"/>
</dbReference>
<accession>A0AAV4W1U5</accession>
<organism evidence="4 5">
    <name type="scientific">Caerostris extrusa</name>
    <name type="common">Bark spider</name>
    <name type="synonym">Caerostris bankana</name>
    <dbReference type="NCBI Taxonomy" id="172846"/>
    <lineage>
        <taxon>Eukaryota</taxon>
        <taxon>Metazoa</taxon>
        <taxon>Ecdysozoa</taxon>
        <taxon>Arthropoda</taxon>
        <taxon>Chelicerata</taxon>
        <taxon>Arachnida</taxon>
        <taxon>Araneae</taxon>
        <taxon>Araneomorphae</taxon>
        <taxon>Entelegynae</taxon>
        <taxon>Araneoidea</taxon>
        <taxon>Araneidae</taxon>
        <taxon>Caerostris</taxon>
    </lineage>
</organism>
<dbReference type="InterPro" id="IPR056856">
    <property type="entry name" value="TPR_AP5Z1_C"/>
</dbReference>
<evidence type="ECO:0000313" key="4">
    <source>
        <dbReference type="EMBL" id="GIY76572.1"/>
    </source>
</evidence>
<evidence type="ECO:0000313" key="5">
    <source>
        <dbReference type="Proteomes" id="UP001054945"/>
    </source>
</evidence>
<evidence type="ECO:0000259" key="2">
    <source>
        <dbReference type="Pfam" id="PF25153"/>
    </source>
</evidence>
<sequence>MKSLREVIEDAPKTMTKEYLQILNTALFQHDLESNTDIDAILSSLLLLIVDSNATVTQRHLATVILQKLSPVKNISEILTLEIGTQLIHALPVLLVQDISDPGTKELIRKLTWHLCNENWPLDYQWQLLGFVSAAVASLKNPLTQEDIKRMCSLLSEWLIVHVAASSSRTLGFRKSSSSLSITEVDGTNTQDFFTVLNYVSTNSPTFLRNIQSFSMLRSFLWNTSEINGKGSKHKRSFIGSLGCEDLNLSIREYCMRIVDQVDRKAGSDVVAQFQKSFHSIFPIIRRIYDQVHSNVTADPEAQDVAVLVSAMQFFINHGSSVMHKPDSLYVYLFCDLLSLCYKDNYITYEILQLMKENLSQLCYHSSILEKYFPTFFKVLAWRPCTFAEDFLDILPAFLSQNTAVEVFYTLLDLPCLTAILTLTDNKTGSADPGMLKDPVLIEALRKPEITSAIKFMLRKTSSANNTYINVTLLHQSLGSLATRSRVIYCAQSIFPLLKRYFEVILQYADATVTSLLIPAILDRISLVYPVPKYASEVHLIISDAVVQLFELHPETVFHCQKNIISYISHFKNYSISEKNFIHMIWIIGEYASVVYSNICRPELIALFFESLETTTYEALSSLQESSNENFLKLLSVSFTTLSKTSGKKSRSSSSSNFMFNQSAKTTFCCLAMITRKIGKSLLNAVSELLSILNSPNVAAIVLSPPKQLESGRLHRDSTSLPYVLRAVTGIVSKNN</sequence>
<comment type="caution">
    <text evidence="4">The sequence shown here is derived from an EMBL/GenBank/DDBJ whole genome shotgun (WGS) entry which is preliminary data.</text>
</comment>
<dbReference type="AlphaFoldDB" id="A0AAV4W1U5"/>
<dbReference type="InterPro" id="IPR056857">
    <property type="entry name" value="TPR_AP5Z1_N"/>
</dbReference>